<organism evidence="2 3">
    <name type="scientific">Collybiopsis confluens</name>
    <dbReference type="NCBI Taxonomy" id="2823264"/>
    <lineage>
        <taxon>Eukaryota</taxon>
        <taxon>Fungi</taxon>
        <taxon>Dikarya</taxon>
        <taxon>Basidiomycota</taxon>
        <taxon>Agaricomycotina</taxon>
        <taxon>Agaricomycetes</taxon>
        <taxon>Agaricomycetidae</taxon>
        <taxon>Agaricales</taxon>
        <taxon>Marasmiineae</taxon>
        <taxon>Omphalotaceae</taxon>
        <taxon>Collybiopsis</taxon>
    </lineage>
</organism>
<feature type="compositionally biased region" description="Basic and acidic residues" evidence="1">
    <location>
        <begin position="982"/>
        <end position="1001"/>
    </location>
</feature>
<dbReference type="Proteomes" id="UP000518752">
    <property type="component" value="Unassembled WGS sequence"/>
</dbReference>
<evidence type="ECO:0000313" key="3">
    <source>
        <dbReference type="Proteomes" id="UP000518752"/>
    </source>
</evidence>
<sequence length="1188" mass="131897">MRSSLPGSSHASLRPVISSNAFASPLATLEESLSNPNTLIDLHDLTEAYNVLSMRMREIVSGVPASEQATAAALSSLTKESHILTNALRRDMERVKIHPCLSPEEGMNLGGIDDGYNFSYLGQQAMRITAGLFAFPRLHSTLSVEHLRLLLNDVLELLSLPSLPTPHPKKTFALLRWILENQALPVNVLSPYKTKILANVRQCLEQVEEGALIDGLKILAELLRRYSKLFIGPACDLFRKVLDSLVVKSHGVRAAAAHSLSAFAYAKVSMNLGYQQRVSTELSDALYNFATAHSGDFSEDLPLYNVLRSACEVSQLGYMGEGPQWASVVIASFIVLIDRPIFDSKSKLLDRLKALLWIIADSNSPTIQRLTAPVWACFVWAFARIPAGDSKSKGVQKWLSQDLRNGIGSTVCYVLLNVSSGDMTKRVLDVVQNMYGALQSRTDAVSVLCQLLGASDPSSNPSKDILYKQLFDGSILDVSQADLSNVIELRSGVVPELGRRETISYWDRLYSLWVEGVKFVITESVPNVPDSIFTAWQTLLLADSDLSESQGHLAPTPKVAGILGDLCQEFAFKTLDVEKEMSQIRLESRDNLLNAIVSRDFRISDVAVQRHWFSLCSTVNNYPPRDTDGLLVAQDLLDFDKPTWITVARQWVTIEGVVGDSLVTFLKLVEQLTGDEELELWRILFCQARAGSRTSSQATGAAALSLWKAFVPNDTKQVLDFPRQYHVLLSAFLDPTRTDDAQVISNDIYSQKIISLYKDILERLRPEPANERTLNSLRKLFLAPFDRHDAPGEAYDAFEAFWKVTYLNKPEFFYLYDSDLKRFLKGLDTATDGNLAAGLTQSDNSQQISSLVPETLQDPLYVTDSQALYHWADNAPQGEDQDEIVPQSSSPPPPEAFERLALAAIRHQSAQSHLEGAMYVDNQDKSTRSERAQSPGVKRKRHEEEEEIIEDSFVRASPPRSPQRNSDPEPARSSLHISTQRKAPELRRISEGRTKGKDRAPSHVSPTQTPRSSNRRTVAPSRSYRESQLMTPEPSAPPSSHFNEPLAVSVSPPQQEDRGEDDVDWERPVSPRSLAQISRELELAGTDPFDDLNPNALSKIFSTRPPKKQKPSPDASGTSALRRSSRNKPASSDKLLRLKQALQALKDDPEASEEDLVKASNLVKEFGTTVNKRLLGSGITKTRSGKRS</sequence>
<keyword evidence="3" id="KW-1185">Reference proteome</keyword>
<protein>
    <recommendedName>
        <fullName evidence="4">Telomere-associated protein Rif1 N-terminal domain-containing protein</fullName>
    </recommendedName>
</protein>
<dbReference type="OrthoDB" id="3259617at2759"/>
<dbReference type="SUPFAM" id="SSF48371">
    <property type="entry name" value="ARM repeat"/>
    <property type="match status" value="1"/>
</dbReference>
<dbReference type="InterPro" id="IPR016024">
    <property type="entry name" value="ARM-type_fold"/>
</dbReference>
<accession>A0A8H5HG28</accession>
<gene>
    <name evidence="2" type="ORF">D9757_008462</name>
</gene>
<evidence type="ECO:0008006" key="4">
    <source>
        <dbReference type="Google" id="ProtNLM"/>
    </source>
</evidence>
<evidence type="ECO:0000256" key="1">
    <source>
        <dbReference type="SAM" id="MobiDB-lite"/>
    </source>
</evidence>
<feature type="compositionally biased region" description="Polar residues" evidence="1">
    <location>
        <begin position="1004"/>
        <end position="1016"/>
    </location>
</feature>
<feature type="compositionally biased region" description="Basic and acidic residues" evidence="1">
    <location>
        <begin position="922"/>
        <end position="931"/>
    </location>
</feature>
<comment type="caution">
    <text evidence="2">The sequence shown here is derived from an EMBL/GenBank/DDBJ whole genome shotgun (WGS) entry which is preliminary data.</text>
</comment>
<name>A0A8H5HG28_9AGAR</name>
<feature type="compositionally biased region" description="Polar residues" evidence="1">
    <location>
        <begin position="1115"/>
        <end position="1130"/>
    </location>
</feature>
<reference evidence="2 3" key="1">
    <citation type="journal article" date="2020" name="ISME J.">
        <title>Uncovering the hidden diversity of litter-decomposition mechanisms in mushroom-forming fungi.</title>
        <authorList>
            <person name="Floudas D."/>
            <person name="Bentzer J."/>
            <person name="Ahren D."/>
            <person name="Johansson T."/>
            <person name="Persson P."/>
            <person name="Tunlid A."/>
        </authorList>
    </citation>
    <scope>NUCLEOTIDE SEQUENCE [LARGE SCALE GENOMIC DNA]</scope>
    <source>
        <strain evidence="2 3">CBS 406.79</strain>
    </source>
</reference>
<dbReference type="AlphaFoldDB" id="A0A8H5HG28"/>
<proteinExistence type="predicted"/>
<dbReference type="EMBL" id="JAACJN010000053">
    <property type="protein sequence ID" value="KAF5382335.1"/>
    <property type="molecule type" value="Genomic_DNA"/>
</dbReference>
<evidence type="ECO:0000313" key="2">
    <source>
        <dbReference type="EMBL" id="KAF5382335.1"/>
    </source>
</evidence>
<feature type="region of interest" description="Disordered" evidence="1">
    <location>
        <begin position="917"/>
        <end position="1134"/>
    </location>
</feature>